<proteinExistence type="predicted"/>
<gene>
    <name evidence="1" type="ORF">FVN16_08055</name>
</gene>
<dbReference type="EMBL" id="AANKNK010000011">
    <property type="protein sequence ID" value="EDP3066040.1"/>
    <property type="molecule type" value="Genomic_DNA"/>
</dbReference>
<reference evidence="1" key="1">
    <citation type="submission" date="2019-08" db="EMBL/GenBank/DDBJ databases">
        <authorList>
            <person name="Ashton P.M."/>
            <person name="Dallman T."/>
            <person name="Nair S."/>
            <person name="De Pinna E."/>
            <person name="Peters T."/>
            <person name="Grant K."/>
        </authorList>
    </citation>
    <scope>NUCLEOTIDE SEQUENCE</scope>
    <source>
        <strain evidence="1">419151</strain>
    </source>
</reference>
<comment type="caution">
    <text evidence="1">The sequence shown here is derived from an EMBL/GenBank/DDBJ whole genome shotgun (WGS) entry which is preliminary data.</text>
</comment>
<name>A0A6C8AJ04_CAMJU</name>
<sequence>MHKKISEVANTEYNKEAITGMIVDFHKFCLKKDISIPQDYREECIERITIFYDKYLGTHKQKLVNFDYYKIISWYAVFIAEKMFKFYQEKQIKNINWFRVIVLAVWRMLEELERTEKRIIDKSYRDKIIAMVACELTNQKDFGIGKNGLYMLMLIARIVELSTPQTPH</sequence>
<protein>
    <submittedName>
        <fullName evidence="1">Uncharacterized protein</fullName>
    </submittedName>
</protein>
<dbReference type="AlphaFoldDB" id="A0A6C8AJ04"/>
<organism evidence="1">
    <name type="scientific">Campylobacter jejuni</name>
    <dbReference type="NCBI Taxonomy" id="197"/>
    <lineage>
        <taxon>Bacteria</taxon>
        <taxon>Pseudomonadati</taxon>
        <taxon>Campylobacterota</taxon>
        <taxon>Epsilonproteobacteria</taxon>
        <taxon>Campylobacterales</taxon>
        <taxon>Campylobacteraceae</taxon>
        <taxon>Campylobacter</taxon>
    </lineage>
</organism>
<accession>A0A6C8AJ04</accession>
<evidence type="ECO:0000313" key="1">
    <source>
        <dbReference type="EMBL" id="EDP3066040.1"/>
    </source>
</evidence>
<dbReference type="RefSeq" id="WP_032582459.1">
    <property type="nucleotide sequence ID" value="NZ_CUHR01000008.1"/>
</dbReference>